<evidence type="ECO:0000313" key="2">
    <source>
        <dbReference type="EMBL" id="KAJ8407672.1"/>
    </source>
</evidence>
<feature type="compositionally biased region" description="Basic and acidic residues" evidence="1">
    <location>
        <begin position="24"/>
        <end position="39"/>
    </location>
</feature>
<accession>A0AAD7SRT5</accession>
<feature type="compositionally biased region" description="Basic and acidic residues" evidence="1">
    <location>
        <begin position="52"/>
        <end position="66"/>
    </location>
</feature>
<keyword evidence="3" id="KW-1185">Reference proteome</keyword>
<dbReference type="AlphaFoldDB" id="A0AAD7SRT5"/>
<reference evidence="2" key="1">
    <citation type="journal article" date="2023" name="Science">
        <title>Genome structures resolve the early diversification of teleost fishes.</title>
        <authorList>
            <person name="Parey E."/>
            <person name="Louis A."/>
            <person name="Montfort J."/>
            <person name="Bouchez O."/>
            <person name="Roques C."/>
            <person name="Iampietro C."/>
            <person name="Lluch J."/>
            <person name="Castinel A."/>
            <person name="Donnadieu C."/>
            <person name="Desvignes T."/>
            <person name="Floi Bucao C."/>
            <person name="Jouanno E."/>
            <person name="Wen M."/>
            <person name="Mejri S."/>
            <person name="Dirks R."/>
            <person name="Jansen H."/>
            <person name="Henkel C."/>
            <person name="Chen W.J."/>
            <person name="Zahm M."/>
            <person name="Cabau C."/>
            <person name="Klopp C."/>
            <person name="Thompson A.W."/>
            <person name="Robinson-Rechavi M."/>
            <person name="Braasch I."/>
            <person name="Lecointre G."/>
            <person name="Bobe J."/>
            <person name="Postlethwait J.H."/>
            <person name="Berthelot C."/>
            <person name="Roest Crollius H."/>
            <person name="Guiguen Y."/>
        </authorList>
    </citation>
    <scope>NUCLEOTIDE SEQUENCE</scope>
    <source>
        <strain evidence="2">NC1722</strain>
    </source>
</reference>
<proteinExistence type="predicted"/>
<evidence type="ECO:0000313" key="3">
    <source>
        <dbReference type="Proteomes" id="UP001221898"/>
    </source>
</evidence>
<dbReference type="EMBL" id="JAINUG010000038">
    <property type="protein sequence ID" value="KAJ8407672.1"/>
    <property type="molecule type" value="Genomic_DNA"/>
</dbReference>
<protein>
    <submittedName>
        <fullName evidence="2">Uncharacterized protein</fullName>
    </submittedName>
</protein>
<feature type="region of interest" description="Disordered" evidence="1">
    <location>
        <begin position="1"/>
        <end position="74"/>
    </location>
</feature>
<sequence length="270" mass="28832">MEQKNGRLPGKVIPSPPRVLFHPVNERQGFKAAKDDRTARPICANPPPSGRGEGDARTPTRSEKEPLFQGDANPAVPFEKPRVCEREAPVCLRLRGRWTCGRVSHDRRRSSWLWRRQNKHGDHVASGASRKPAGQAERAVLIPGARGGASAVSPLGVASLRKRPATSRRAARLLSALPNPITAIGSMRSDSDSRNIPQETEEDKSSTARRKSPPVLPGESVPGAGSAGASPGSGRGPSCPRSSPVSVIGNYLILTSALLPQPQRGRGSEL</sequence>
<evidence type="ECO:0000256" key="1">
    <source>
        <dbReference type="SAM" id="MobiDB-lite"/>
    </source>
</evidence>
<dbReference type="Proteomes" id="UP001221898">
    <property type="component" value="Unassembled WGS sequence"/>
</dbReference>
<name>A0AAD7SRT5_9TELE</name>
<organism evidence="2 3">
    <name type="scientific">Aldrovandia affinis</name>
    <dbReference type="NCBI Taxonomy" id="143900"/>
    <lineage>
        <taxon>Eukaryota</taxon>
        <taxon>Metazoa</taxon>
        <taxon>Chordata</taxon>
        <taxon>Craniata</taxon>
        <taxon>Vertebrata</taxon>
        <taxon>Euteleostomi</taxon>
        <taxon>Actinopterygii</taxon>
        <taxon>Neopterygii</taxon>
        <taxon>Teleostei</taxon>
        <taxon>Notacanthiformes</taxon>
        <taxon>Halosauridae</taxon>
        <taxon>Aldrovandia</taxon>
    </lineage>
</organism>
<gene>
    <name evidence="2" type="ORF">AAFF_G00275290</name>
</gene>
<comment type="caution">
    <text evidence="2">The sequence shown here is derived from an EMBL/GenBank/DDBJ whole genome shotgun (WGS) entry which is preliminary data.</text>
</comment>
<feature type="compositionally biased region" description="Low complexity" evidence="1">
    <location>
        <begin position="217"/>
        <end position="245"/>
    </location>
</feature>
<feature type="region of interest" description="Disordered" evidence="1">
    <location>
        <begin position="182"/>
        <end position="245"/>
    </location>
</feature>